<dbReference type="Gene3D" id="1.20.1540.10">
    <property type="entry name" value="Rhomboid-like"/>
    <property type="match status" value="1"/>
</dbReference>
<keyword evidence="7" id="KW-1185">Reference proteome</keyword>
<keyword evidence="3 5" id="KW-1133">Transmembrane helix</keyword>
<feature type="transmembrane region" description="Helical" evidence="5">
    <location>
        <begin position="145"/>
        <end position="167"/>
    </location>
</feature>
<name>A0ABU5MTT0_9BACT</name>
<evidence type="ECO:0000313" key="6">
    <source>
        <dbReference type="EMBL" id="MDZ8117496.1"/>
    </source>
</evidence>
<comment type="subcellular location">
    <subcellularLocation>
        <location evidence="1">Membrane</location>
        <topology evidence="1">Multi-pass membrane protein</topology>
    </subcellularLocation>
</comment>
<feature type="transmembrane region" description="Helical" evidence="5">
    <location>
        <begin position="95"/>
        <end position="114"/>
    </location>
</feature>
<feature type="transmembrane region" description="Helical" evidence="5">
    <location>
        <begin position="56"/>
        <end position="83"/>
    </location>
</feature>
<proteinExistence type="predicted"/>
<reference evidence="6 7" key="1">
    <citation type="journal article" date="2024" name="Appl. Environ. Microbiol.">
        <title>Pontiella agarivorans sp. nov., a novel marine anaerobic bacterium capable of degrading macroalgal polysaccharides and fixing nitrogen.</title>
        <authorList>
            <person name="Liu N."/>
            <person name="Kivenson V."/>
            <person name="Peng X."/>
            <person name="Cui Z."/>
            <person name="Lankiewicz T.S."/>
            <person name="Gosselin K.M."/>
            <person name="English C.J."/>
            <person name="Blair E.M."/>
            <person name="O'Malley M.A."/>
            <person name="Valentine D.L."/>
        </authorList>
    </citation>
    <scope>NUCLEOTIDE SEQUENCE [LARGE SCALE GENOMIC DNA]</scope>
    <source>
        <strain evidence="6 7">NLcol2</strain>
    </source>
</reference>
<protein>
    <recommendedName>
        <fullName evidence="8">Peptidase S54 rhomboid domain-containing protein</fullName>
    </recommendedName>
</protein>
<evidence type="ECO:0000256" key="1">
    <source>
        <dbReference type="ARBA" id="ARBA00004141"/>
    </source>
</evidence>
<keyword evidence="4 5" id="KW-0472">Membrane</keyword>
<evidence type="ECO:0008006" key="8">
    <source>
        <dbReference type="Google" id="ProtNLM"/>
    </source>
</evidence>
<organism evidence="6 7">
    <name type="scientific">Pontiella agarivorans</name>
    <dbReference type="NCBI Taxonomy" id="3038953"/>
    <lineage>
        <taxon>Bacteria</taxon>
        <taxon>Pseudomonadati</taxon>
        <taxon>Kiritimatiellota</taxon>
        <taxon>Kiritimatiellia</taxon>
        <taxon>Kiritimatiellales</taxon>
        <taxon>Pontiellaceae</taxon>
        <taxon>Pontiella</taxon>
    </lineage>
</organism>
<dbReference type="InterPro" id="IPR035952">
    <property type="entry name" value="Rhomboid-like_sf"/>
</dbReference>
<gene>
    <name evidence="6" type="ORF">P9H32_02575</name>
</gene>
<feature type="transmembrane region" description="Helical" evidence="5">
    <location>
        <begin position="12"/>
        <end position="36"/>
    </location>
</feature>
<sequence length="257" mass="29468">MDLISKLEKRFGSWAIPHLSLYIIAIQAIGVVLLMSDRADFMDLLLHGSSVMDRGQWWRLLSFMMLPKTLNPIWLFFAFYIFYLIGNSLEQQWGAFRFNLFILSGYLLTVLMAFINPGVIITNTYFLGCVFLAFATLFPNMEFRIYFILPVKVKWLAWITVGFYILNLFSADIGARLGVIAAFINYGLFFGKDLFLGVKAGRRKKAFVAQQTKTAEEPMHVCSTCGKTELSHPELEFRYSSSDGACYCEEHINTHNH</sequence>
<feature type="transmembrane region" description="Helical" evidence="5">
    <location>
        <begin position="173"/>
        <end position="195"/>
    </location>
</feature>
<evidence type="ECO:0000256" key="3">
    <source>
        <dbReference type="ARBA" id="ARBA00022989"/>
    </source>
</evidence>
<evidence type="ECO:0000256" key="5">
    <source>
        <dbReference type="SAM" id="Phobius"/>
    </source>
</evidence>
<evidence type="ECO:0000256" key="4">
    <source>
        <dbReference type="ARBA" id="ARBA00023136"/>
    </source>
</evidence>
<dbReference type="Proteomes" id="UP001290861">
    <property type="component" value="Unassembled WGS sequence"/>
</dbReference>
<keyword evidence="2 5" id="KW-0812">Transmembrane</keyword>
<evidence type="ECO:0000256" key="2">
    <source>
        <dbReference type="ARBA" id="ARBA00022692"/>
    </source>
</evidence>
<comment type="caution">
    <text evidence="6">The sequence shown here is derived from an EMBL/GenBank/DDBJ whole genome shotgun (WGS) entry which is preliminary data.</text>
</comment>
<feature type="transmembrane region" description="Helical" evidence="5">
    <location>
        <begin position="120"/>
        <end position="138"/>
    </location>
</feature>
<accession>A0ABU5MTT0</accession>
<dbReference type="SUPFAM" id="SSF144091">
    <property type="entry name" value="Rhomboid-like"/>
    <property type="match status" value="1"/>
</dbReference>
<evidence type="ECO:0000313" key="7">
    <source>
        <dbReference type="Proteomes" id="UP001290861"/>
    </source>
</evidence>
<dbReference type="EMBL" id="JARVCO010000002">
    <property type="protein sequence ID" value="MDZ8117496.1"/>
    <property type="molecule type" value="Genomic_DNA"/>
</dbReference>